<evidence type="ECO:0000313" key="2">
    <source>
        <dbReference type="Proteomes" id="UP000633278"/>
    </source>
</evidence>
<gene>
    <name evidence="1" type="ORF">GCM10011416_00970</name>
</gene>
<comment type="caution">
    <text evidence="1">The sequence shown here is derived from an EMBL/GenBank/DDBJ whole genome shotgun (WGS) entry which is preliminary data.</text>
</comment>
<evidence type="ECO:0000313" key="1">
    <source>
        <dbReference type="EMBL" id="GGG88523.1"/>
    </source>
</evidence>
<organism evidence="1 2">
    <name type="scientific">Polaribacter pacificus</name>
    <dbReference type="NCBI Taxonomy" id="1775173"/>
    <lineage>
        <taxon>Bacteria</taxon>
        <taxon>Pseudomonadati</taxon>
        <taxon>Bacteroidota</taxon>
        <taxon>Flavobacteriia</taxon>
        <taxon>Flavobacteriales</taxon>
        <taxon>Flavobacteriaceae</taxon>
    </lineage>
</organism>
<name>A0A917HT70_9FLAO</name>
<reference evidence="1" key="1">
    <citation type="journal article" date="2014" name="Int. J. Syst. Evol. Microbiol.">
        <title>Complete genome sequence of Corynebacterium casei LMG S-19264T (=DSM 44701T), isolated from a smear-ripened cheese.</title>
        <authorList>
            <consortium name="US DOE Joint Genome Institute (JGI-PGF)"/>
            <person name="Walter F."/>
            <person name="Albersmeier A."/>
            <person name="Kalinowski J."/>
            <person name="Ruckert C."/>
        </authorList>
    </citation>
    <scope>NUCLEOTIDE SEQUENCE</scope>
    <source>
        <strain evidence="1">CGMCC 1.15763</strain>
    </source>
</reference>
<proteinExistence type="predicted"/>
<accession>A0A917HT70</accession>
<dbReference type="EMBL" id="BMJW01000001">
    <property type="protein sequence ID" value="GGG88523.1"/>
    <property type="molecule type" value="Genomic_DNA"/>
</dbReference>
<protein>
    <submittedName>
        <fullName evidence="1">Uncharacterized protein</fullName>
    </submittedName>
</protein>
<sequence>MNSKPEVSCNSQNYVKWNEAFVRHFFNEGNFGKEVILYNERTSINRLNGVNTEGIEFQPNFILTRYLSDFDHESV</sequence>
<dbReference type="AlphaFoldDB" id="A0A917HT70"/>
<reference evidence="1" key="2">
    <citation type="submission" date="2020-09" db="EMBL/GenBank/DDBJ databases">
        <authorList>
            <person name="Sun Q."/>
            <person name="Zhou Y."/>
        </authorList>
    </citation>
    <scope>NUCLEOTIDE SEQUENCE</scope>
    <source>
        <strain evidence="1">CGMCC 1.15763</strain>
    </source>
</reference>
<dbReference type="Proteomes" id="UP000633278">
    <property type="component" value="Unassembled WGS sequence"/>
</dbReference>
<keyword evidence="2" id="KW-1185">Reference proteome</keyword>
<dbReference type="RefSeq" id="WP_188597310.1">
    <property type="nucleotide sequence ID" value="NZ_BMJW01000001.1"/>
</dbReference>